<proteinExistence type="predicted"/>
<dbReference type="EMBL" id="JAINUG010000135">
    <property type="protein sequence ID" value="KAJ8393678.1"/>
    <property type="molecule type" value="Genomic_DNA"/>
</dbReference>
<keyword evidence="2" id="KW-1185">Reference proteome</keyword>
<protein>
    <submittedName>
        <fullName evidence="1">Uncharacterized protein</fullName>
    </submittedName>
</protein>
<dbReference type="AlphaFoldDB" id="A0AAD7S0J5"/>
<dbReference type="Proteomes" id="UP001221898">
    <property type="component" value="Unassembled WGS sequence"/>
</dbReference>
<name>A0AAD7S0J5_9TELE</name>
<organism evidence="1 2">
    <name type="scientific">Aldrovandia affinis</name>
    <dbReference type="NCBI Taxonomy" id="143900"/>
    <lineage>
        <taxon>Eukaryota</taxon>
        <taxon>Metazoa</taxon>
        <taxon>Chordata</taxon>
        <taxon>Craniata</taxon>
        <taxon>Vertebrata</taxon>
        <taxon>Euteleostomi</taxon>
        <taxon>Actinopterygii</taxon>
        <taxon>Neopterygii</taxon>
        <taxon>Teleostei</taxon>
        <taxon>Notacanthiformes</taxon>
        <taxon>Halosauridae</taxon>
        <taxon>Aldrovandia</taxon>
    </lineage>
</organism>
<accession>A0AAD7S0J5</accession>
<comment type="caution">
    <text evidence="1">The sequence shown here is derived from an EMBL/GenBank/DDBJ whole genome shotgun (WGS) entry which is preliminary data.</text>
</comment>
<evidence type="ECO:0000313" key="2">
    <source>
        <dbReference type="Proteomes" id="UP001221898"/>
    </source>
</evidence>
<evidence type="ECO:0000313" key="1">
    <source>
        <dbReference type="EMBL" id="KAJ8393678.1"/>
    </source>
</evidence>
<reference evidence="1" key="1">
    <citation type="journal article" date="2023" name="Science">
        <title>Genome structures resolve the early diversification of teleost fishes.</title>
        <authorList>
            <person name="Parey E."/>
            <person name="Louis A."/>
            <person name="Montfort J."/>
            <person name="Bouchez O."/>
            <person name="Roques C."/>
            <person name="Iampietro C."/>
            <person name="Lluch J."/>
            <person name="Castinel A."/>
            <person name="Donnadieu C."/>
            <person name="Desvignes T."/>
            <person name="Floi Bucao C."/>
            <person name="Jouanno E."/>
            <person name="Wen M."/>
            <person name="Mejri S."/>
            <person name="Dirks R."/>
            <person name="Jansen H."/>
            <person name="Henkel C."/>
            <person name="Chen W.J."/>
            <person name="Zahm M."/>
            <person name="Cabau C."/>
            <person name="Klopp C."/>
            <person name="Thompson A.W."/>
            <person name="Robinson-Rechavi M."/>
            <person name="Braasch I."/>
            <person name="Lecointre G."/>
            <person name="Bobe J."/>
            <person name="Postlethwait J.H."/>
            <person name="Berthelot C."/>
            <person name="Roest Crollius H."/>
            <person name="Guiguen Y."/>
        </authorList>
    </citation>
    <scope>NUCLEOTIDE SEQUENCE</scope>
    <source>
        <strain evidence="1">NC1722</strain>
    </source>
</reference>
<sequence length="135" mass="14675">MSAQDHPSSSRASLISAASQQTASGQAFADVSPLLCLVCVSSQRELDVIQRSTADRETCRTDKKEEKDFALTPQLIIDSRWRKFAFRSGFVGFGAPEMWKGVRSLCGALIALTSQSRSTSTNGSWGSQDVRNALD</sequence>
<gene>
    <name evidence="1" type="ORF">AAFF_G00058970</name>
</gene>